<comment type="function">
    <text evidence="5">Catalyzes the methylation of C-1 in cobalt-precorrin-5B to form cobalt-precorrin-6A.</text>
</comment>
<comment type="catalytic activity">
    <reaction evidence="5">
        <text>Co-precorrin-5B + S-adenosyl-L-methionine = Co-precorrin-6A + S-adenosyl-L-homocysteine</text>
        <dbReference type="Rhea" id="RHEA:26285"/>
        <dbReference type="ChEBI" id="CHEBI:57856"/>
        <dbReference type="ChEBI" id="CHEBI:59789"/>
        <dbReference type="ChEBI" id="CHEBI:60063"/>
        <dbReference type="ChEBI" id="CHEBI:60064"/>
        <dbReference type="EC" id="2.1.1.195"/>
    </reaction>
</comment>
<protein>
    <recommendedName>
        <fullName evidence="5">Cobalt-precorrin-5B C(1)-methyltransferase</fullName>
        <ecNumber evidence="5">2.1.1.195</ecNumber>
    </recommendedName>
    <alternativeName>
        <fullName evidence="5">Cobalt-precorrin-6A synthase</fullName>
    </alternativeName>
</protein>
<dbReference type="PANTHER" id="PTHR35863">
    <property type="entry name" value="COBALT-PRECORRIN-5B C(1)-METHYLTRANSFERASE"/>
    <property type="match status" value="1"/>
</dbReference>
<dbReference type="GO" id="GO:0032259">
    <property type="term" value="P:methylation"/>
    <property type="evidence" value="ECO:0007669"/>
    <property type="project" value="UniProtKB-KW"/>
</dbReference>
<gene>
    <name evidence="5 6" type="primary">cbiD</name>
    <name evidence="6" type="ORF">KCX82_05560</name>
</gene>
<dbReference type="SUPFAM" id="SSF111342">
    <property type="entry name" value="CbiD-like"/>
    <property type="match status" value="1"/>
</dbReference>
<accession>A0A8J7W0H4</accession>
<dbReference type="Proteomes" id="UP000675664">
    <property type="component" value="Unassembled WGS sequence"/>
</dbReference>
<dbReference type="Pfam" id="PF01888">
    <property type="entry name" value="CbiD"/>
    <property type="match status" value="1"/>
</dbReference>
<proteinExistence type="inferred from homology"/>
<keyword evidence="1 5" id="KW-0169">Cobalamin biosynthesis</keyword>
<evidence type="ECO:0000256" key="2">
    <source>
        <dbReference type="ARBA" id="ARBA00022603"/>
    </source>
</evidence>
<dbReference type="UniPathway" id="UPA00148">
    <property type="reaction ID" value="UER00227"/>
</dbReference>
<dbReference type="HAMAP" id="MF_00787">
    <property type="entry name" value="CbiD"/>
    <property type="match status" value="1"/>
</dbReference>
<dbReference type="NCBIfam" id="TIGR00312">
    <property type="entry name" value="cbiD"/>
    <property type="match status" value="1"/>
</dbReference>
<name>A0A8J7W0H4_9FIRM</name>
<dbReference type="EC" id="2.1.1.195" evidence="5"/>
<comment type="similarity">
    <text evidence="5">Belongs to the CbiD family.</text>
</comment>
<sequence length="397" mass="42608">MEQSVQNGHKEKPGLRWGFTTGSCAAAAAQRAAAMALGVRVSPEERIFLRTPKGIDLSLAMEKPESGEGWASCAVKKDSGDDPDITNGILVFAKVTIQSKGKPLQEEPLPGGEDVQITITGGEGIGKVTKAGLACSVGEAAINPVPRKMILEQVRRVCEELDFYGKLLVELTIPEGAELAKRTYNPRLGVVGGISILGTSGIVEPMSEQALIDTIKVEMNVRRAAGAEFLVVTPGNYGESFLRKQFKAEQFDSVKCSNFIGDALDYAELCGFKGVLLVGHIGKLIKASAGILNTHSKYGDARMEILGVHAALSGASKSVIEKLLACVTTEEAIAVLDEAEIRTETMLSILKKLDFHLKERVHHNLEIGAILFSNQYGYLGETEDAVQLRNSILGMGR</sequence>
<dbReference type="Gene3D" id="3.30.2110.10">
    <property type="entry name" value="CbiD-like"/>
    <property type="match status" value="1"/>
</dbReference>
<keyword evidence="2 5" id="KW-0489">Methyltransferase</keyword>
<evidence type="ECO:0000256" key="3">
    <source>
        <dbReference type="ARBA" id="ARBA00022679"/>
    </source>
</evidence>
<dbReference type="GO" id="GO:0019251">
    <property type="term" value="P:anaerobic cobalamin biosynthetic process"/>
    <property type="evidence" value="ECO:0007669"/>
    <property type="project" value="UniProtKB-UniRule"/>
</dbReference>
<keyword evidence="3 5" id="KW-0808">Transferase</keyword>
<evidence type="ECO:0000313" key="6">
    <source>
        <dbReference type="EMBL" id="MBR0597328.1"/>
    </source>
</evidence>
<comment type="caution">
    <text evidence="6">The sequence shown here is derived from an EMBL/GenBank/DDBJ whole genome shotgun (WGS) entry which is preliminary data.</text>
</comment>
<dbReference type="EMBL" id="JAGSND010000003">
    <property type="protein sequence ID" value="MBR0597328.1"/>
    <property type="molecule type" value="Genomic_DNA"/>
</dbReference>
<evidence type="ECO:0000256" key="4">
    <source>
        <dbReference type="ARBA" id="ARBA00022691"/>
    </source>
</evidence>
<dbReference type="InterPro" id="IPR036074">
    <property type="entry name" value="CbiD_sf"/>
</dbReference>
<comment type="pathway">
    <text evidence="5">Cofactor biosynthesis; adenosylcobalamin biosynthesis; cob(II)yrinate a,c-diamide from sirohydrochlorin (anaerobic route): step 6/10.</text>
</comment>
<organism evidence="6 7">
    <name type="scientific">Sinanaerobacter chloroacetimidivorans</name>
    <dbReference type="NCBI Taxonomy" id="2818044"/>
    <lineage>
        <taxon>Bacteria</taxon>
        <taxon>Bacillati</taxon>
        <taxon>Bacillota</taxon>
        <taxon>Clostridia</taxon>
        <taxon>Peptostreptococcales</taxon>
        <taxon>Anaerovoracaceae</taxon>
        <taxon>Sinanaerobacter</taxon>
    </lineage>
</organism>
<dbReference type="GO" id="GO:0008168">
    <property type="term" value="F:methyltransferase activity"/>
    <property type="evidence" value="ECO:0007669"/>
    <property type="project" value="UniProtKB-UniRule"/>
</dbReference>
<keyword evidence="4 5" id="KW-0949">S-adenosyl-L-methionine</keyword>
<evidence type="ECO:0000256" key="5">
    <source>
        <dbReference type="HAMAP-Rule" id="MF_00787"/>
    </source>
</evidence>
<dbReference type="InterPro" id="IPR002748">
    <property type="entry name" value="CbiD"/>
</dbReference>
<dbReference type="AlphaFoldDB" id="A0A8J7W0H4"/>
<evidence type="ECO:0000256" key="1">
    <source>
        <dbReference type="ARBA" id="ARBA00022573"/>
    </source>
</evidence>
<keyword evidence="7" id="KW-1185">Reference proteome</keyword>
<dbReference type="RefSeq" id="WP_227017466.1">
    <property type="nucleotide sequence ID" value="NZ_JAGSND010000003.1"/>
</dbReference>
<reference evidence="6" key="1">
    <citation type="submission" date="2021-04" db="EMBL/GenBank/DDBJ databases">
        <title>Sinoanaerobacter chloroacetimidivorans sp. nov., an obligate anaerobic bacterium isolated from anaerobic sludge.</title>
        <authorList>
            <person name="Bao Y."/>
        </authorList>
    </citation>
    <scope>NUCLEOTIDE SEQUENCE</scope>
    <source>
        <strain evidence="6">BAD-6</strain>
    </source>
</reference>
<dbReference type="PANTHER" id="PTHR35863:SF1">
    <property type="entry name" value="COBALT-PRECORRIN-5B C(1)-METHYLTRANSFERASE"/>
    <property type="match status" value="1"/>
</dbReference>
<reference evidence="6" key="2">
    <citation type="submission" date="2021-04" db="EMBL/GenBank/DDBJ databases">
        <authorList>
            <person name="Liu J."/>
        </authorList>
    </citation>
    <scope>NUCLEOTIDE SEQUENCE</scope>
    <source>
        <strain evidence="6">BAD-6</strain>
    </source>
</reference>
<dbReference type="PIRSF" id="PIRSF026782">
    <property type="entry name" value="CbiD"/>
    <property type="match status" value="1"/>
</dbReference>
<evidence type="ECO:0000313" key="7">
    <source>
        <dbReference type="Proteomes" id="UP000675664"/>
    </source>
</evidence>